<organism evidence="1 2">
    <name type="scientific">Prunus yedoensis var. nudiflora</name>
    <dbReference type="NCBI Taxonomy" id="2094558"/>
    <lineage>
        <taxon>Eukaryota</taxon>
        <taxon>Viridiplantae</taxon>
        <taxon>Streptophyta</taxon>
        <taxon>Embryophyta</taxon>
        <taxon>Tracheophyta</taxon>
        <taxon>Spermatophyta</taxon>
        <taxon>Magnoliopsida</taxon>
        <taxon>eudicotyledons</taxon>
        <taxon>Gunneridae</taxon>
        <taxon>Pentapetalae</taxon>
        <taxon>rosids</taxon>
        <taxon>fabids</taxon>
        <taxon>Rosales</taxon>
        <taxon>Rosaceae</taxon>
        <taxon>Amygdaloideae</taxon>
        <taxon>Amygdaleae</taxon>
        <taxon>Prunus</taxon>
    </lineage>
</organism>
<dbReference type="AlphaFoldDB" id="A0A314U9G1"/>
<dbReference type="EMBL" id="PJQY01003847">
    <property type="protein sequence ID" value="PQM33973.1"/>
    <property type="molecule type" value="Genomic_DNA"/>
</dbReference>
<gene>
    <name evidence="1" type="ORF">Pyn_40147</name>
</gene>
<sequence>MLFRQLDRYYVCQKRKMEKKGILGAQGPPFPQQLQWEIPTFSYFSSSFIPPSMARSDKGKEVDIHVGSKSASGSSQGNTPWFLECFLLGTCSLHVLEPPAALFNKSSDLPLRGFCSPSQLG</sequence>
<name>A0A314U9G1_PRUYE</name>
<evidence type="ECO:0000313" key="2">
    <source>
        <dbReference type="Proteomes" id="UP000250321"/>
    </source>
</evidence>
<protein>
    <submittedName>
        <fullName evidence="1">Uncharacterized protein</fullName>
    </submittedName>
</protein>
<evidence type="ECO:0000313" key="1">
    <source>
        <dbReference type="EMBL" id="PQM33973.1"/>
    </source>
</evidence>
<reference evidence="1 2" key="1">
    <citation type="submission" date="2018-02" db="EMBL/GenBank/DDBJ databases">
        <title>Draft genome of wild Prunus yedoensis var. nudiflora.</title>
        <authorList>
            <person name="Baek S."/>
            <person name="Kim J.-H."/>
            <person name="Choi K."/>
            <person name="Kim G.-B."/>
            <person name="Cho A."/>
            <person name="Jang H."/>
            <person name="Shin C.-H."/>
            <person name="Yu H.-J."/>
            <person name="Mun J.-H."/>
        </authorList>
    </citation>
    <scope>NUCLEOTIDE SEQUENCE [LARGE SCALE GENOMIC DNA]</scope>
    <source>
        <strain evidence="2">cv. Jeju island</strain>
        <tissue evidence="1">Leaf</tissue>
    </source>
</reference>
<keyword evidence="2" id="KW-1185">Reference proteome</keyword>
<comment type="caution">
    <text evidence="1">The sequence shown here is derived from an EMBL/GenBank/DDBJ whole genome shotgun (WGS) entry which is preliminary data.</text>
</comment>
<proteinExistence type="predicted"/>
<accession>A0A314U9G1</accession>
<dbReference type="Proteomes" id="UP000250321">
    <property type="component" value="Unassembled WGS sequence"/>
</dbReference>